<name>A0A5C9A938_9GAMM</name>
<keyword evidence="1" id="KW-0812">Transmembrane</keyword>
<feature type="transmembrane region" description="Helical" evidence="1">
    <location>
        <begin position="254"/>
        <end position="280"/>
    </location>
</feature>
<proteinExistence type="predicted"/>
<feature type="transmembrane region" description="Helical" evidence="1">
    <location>
        <begin position="78"/>
        <end position="97"/>
    </location>
</feature>
<feature type="transmembrane region" description="Helical" evidence="1">
    <location>
        <begin position="141"/>
        <end position="161"/>
    </location>
</feature>
<keyword evidence="1" id="KW-0472">Membrane</keyword>
<evidence type="ECO:0008006" key="4">
    <source>
        <dbReference type="Google" id="ProtNLM"/>
    </source>
</evidence>
<dbReference type="PANTHER" id="PTHR35136">
    <property type="entry name" value="CYCLOEUCALENOL CYCLOISOMERASE"/>
    <property type="match status" value="1"/>
</dbReference>
<evidence type="ECO:0000313" key="3">
    <source>
        <dbReference type="Proteomes" id="UP000321039"/>
    </source>
</evidence>
<accession>A0A5C9A938</accession>
<sequence>MANAYWFSRNPDKAWAEKFFLTLIPFWFFYNMLMVQMGWLETGTFWNIMQNFLMWFPYCVLVPWFLRRNSGVPWHQSYWFKFNVYMFWWVFLATYFHTEYFFEVLGLRYRFEDVHLYLDSAIIGPDEATALETFQKVPPSMYLNAIVFFSVYHITAVIALRRIRTMTSEWPSATSRFIAWCLIVLVVSAFWGWGETYMYFVMISHGDDPSKMNVWYENLEQMLWVGSWFYALYFVVAFPNLYRMDEEPDGERWSIGRIFIEVSFVGMITLLLIDLATWIMHFEGITVY</sequence>
<protein>
    <recommendedName>
        <fullName evidence="4">Cycloeucalenol cycloisomerase</fullName>
    </recommendedName>
</protein>
<keyword evidence="3" id="KW-1185">Reference proteome</keyword>
<comment type="caution">
    <text evidence="2">The sequence shown here is derived from an EMBL/GenBank/DDBJ whole genome shotgun (WGS) entry which is preliminary data.</text>
</comment>
<dbReference type="InterPro" id="IPR020532">
    <property type="entry name" value="Cycloeucalenol_cycloisomerase"/>
</dbReference>
<organism evidence="2 3">
    <name type="scientific">Parahaliea maris</name>
    <dbReference type="NCBI Taxonomy" id="2716870"/>
    <lineage>
        <taxon>Bacteria</taxon>
        <taxon>Pseudomonadati</taxon>
        <taxon>Pseudomonadota</taxon>
        <taxon>Gammaproteobacteria</taxon>
        <taxon>Cellvibrionales</taxon>
        <taxon>Halieaceae</taxon>
        <taxon>Parahaliea</taxon>
    </lineage>
</organism>
<dbReference type="PANTHER" id="PTHR35136:SF1">
    <property type="entry name" value="CYCLOEUCALENOL CYCLOISOMERASE"/>
    <property type="match status" value="1"/>
</dbReference>
<dbReference type="EMBL" id="VRZA01000001">
    <property type="protein sequence ID" value="TXS96160.1"/>
    <property type="molecule type" value="Genomic_DNA"/>
</dbReference>
<feature type="transmembrane region" description="Helical" evidence="1">
    <location>
        <begin position="45"/>
        <end position="66"/>
    </location>
</feature>
<feature type="transmembrane region" description="Helical" evidence="1">
    <location>
        <begin position="173"/>
        <end position="193"/>
    </location>
</feature>
<dbReference type="GO" id="GO:0047793">
    <property type="term" value="F:cycloeucalenol cycloisomerase activity"/>
    <property type="evidence" value="ECO:0007669"/>
    <property type="project" value="InterPro"/>
</dbReference>
<evidence type="ECO:0000256" key="1">
    <source>
        <dbReference type="SAM" id="Phobius"/>
    </source>
</evidence>
<feature type="transmembrane region" description="Helical" evidence="1">
    <location>
        <begin position="222"/>
        <end position="242"/>
    </location>
</feature>
<reference evidence="2 3" key="1">
    <citation type="submission" date="2019-08" db="EMBL/GenBank/DDBJ databases">
        <title>Parahaliea maris sp. nov., isolated from the surface seawater.</title>
        <authorList>
            <person name="Liu Y."/>
        </authorList>
    </citation>
    <scope>NUCLEOTIDE SEQUENCE [LARGE SCALE GENOMIC DNA]</scope>
    <source>
        <strain evidence="2 3">HSLHS9</strain>
    </source>
</reference>
<dbReference type="Proteomes" id="UP000321039">
    <property type="component" value="Unassembled WGS sequence"/>
</dbReference>
<evidence type="ECO:0000313" key="2">
    <source>
        <dbReference type="EMBL" id="TXS96160.1"/>
    </source>
</evidence>
<keyword evidence="1" id="KW-1133">Transmembrane helix</keyword>
<dbReference type="RefSeq" id="WP_148066430.1">
    <property type="nucleotide sequence ID" value="NZ_VRZA01000001.1"/>
</dbReference>
<dbReference type="AlphaFoldDB" id="A0A5C9A938"/>
<feature type="transmembrane region" description="Helical" evidence="1">
    <location>
        <begin position="20"/>
        <end position="39"/>
    </location>
</feature>
<gene>
    <name evidence="2" type="ORF">FV139_01250</name>
</gene>